<dbReference type="OrthoDB" id="414945at2759"/>
<keyword evidence="2" id="KW-1185">Reference proteome</keyword>
<dbReference type="AlphaFoldDB" id="A0A9Q3GSH1"/>
<evidence type="ECO:0008006" key="3">
    <source>
        <dbReference type="Google" id="ProtNLM"/>
    </source>
</evidence>
<sequence>MMGLADLVLGIKLTHHPNSITFSQSHYINSLLDLYGMSECKPMATLLILNSNLEAASDLDRVAFLSLNINYHSAIESLSYLSTATIPDLSFLVSTLSQFLESPRIQHWNAFLHVL</sequence>
<dbReference type="Proteomes" id="UP000765509">
    <property type="component" value="Unassembled WGS sequence"/>
</dbReference>
<proteinExistence type="predicted"/>
<gene>
    <name evidence="1" type="ORF">O181_016905</name>
</gene>
<name>A0A9Q3GSH1_9BASI</name>
<protein>
    <recommendedName>
        <fullName evidence="3">Reverse transcriptase Ty1/copia-type domain-containing protein</fullName>
    </recommendedName>
</protein>
<organism evidence="1 2">
    <name type="scientific">Austropuccinia psidii MF-1</name>
    <dbReference type="NCBI Taxonomy" id="1389203"/>
    <lineage>
        <taxon>Eukaryota</taxon>
        <taxon>Fungi</taxon>
        <taxon>Dikarya</taxon>
        <taxon>Basidiomycota</taxon>
        <taxon>Pucciniomycotina</taxon>
        <taxon>Pucciniomycetes</taxon>
        <taxon>Pucciniales</taxon>
        <taxon>Sphaerophragmiaceae</taxon>
        <taxon>Austropuccinia</taxon>
    </lineage>
</organism>
<evidence type="ECO:0000313" key="2">
    <source>
        <dbReference type="Proteomes" id="UP000765509"/>
    </source>
</evidence>
<accession>A0A9Q3GSH1</accession>
<reference evidence="1" key="1">
    <citation type="submission" date="2021-03" db="EMBL/GenBank/DDBJ databases">
        <title>Draft genome sequence of rust myrtle Austropuccinia psidii MF-1, a brazilian biotype.</title>
        <authorList>
            <person name="Quecine M.C."/>
            <person name="Pachon D.M.R."/>
            <person name="Bonatelli M.L."/>
            <person name="Correr F.H."/>
            <person name="Franceschini L.M."/>
            <person name="Leite T.F."/>
            <person name="Margarido G.R.A."/>
            <person name="Almeida C.A."/>
            <person name="Ferrarezi J.A."/>
            <person name="Labate C.A."/>
        </authorList>
    </citation>
    <scope>NUCLEOTIDE SEQUENCE</scope>
    <source>
        <strain evidence="1">MF-1</strain>
    </source>
</reference>
<comment type="caution">
    <text evidence="1">The sequence shown here is derived from an EMBL/GenBank/DDBJ whole genome shotgun (WGS) entry which is preliminary data.</text>
</comment>
<evidence type="ECO:0000313" key="1">
    <source>
        <dbReference type="EMBL" id="MBW0477190.1"/>
    </source>
</evidence>
<dbReference type="EMBL" id="AVOT02004725">
    <property type="protein sequence ID" value="MBW0477190.1"/>
    <property type="molecule type" value="Genomic_DNA"/>
</dbReference>